<comment type="caution">
    <text evidence="1">The sequence shown here is derived from an EMBL/GenBank/DDBJ whole genome shotgun (WGS) entry which is preliminary data.</text>
</comment>
<proteinExistence type="predicted"/>
<reference evidence="1" key="1">
    <citation type="submission" date="2022-04" db="EMBL/GenBank/DDBJ databases">
        <title>Chromosome-scale genome assembly of Holotrichia oblita Faldermann.</title>
        <authorList>
            <person name="Rongchong L."/>
        </authorList>
    </citation>
    <scope>NUCLEOTIDE SEQUENCE</scope>
    <source>
        <strain evidence="1">81SQS9</strain>
    </source>
</reference>
<dbReference type="Proteomes" id="UP001056778">
    <property type="component" value="Chromosome 1"/>
</dbReference>
<organism evidence="1 2">
    <name type="scientific">Holotrichia oblita</name>
    <name type="common">Chafer beetle</name>
    <dbReference type="NCBI Taxonomy" id="644536"/>
    <lineage>
        <taxon>Eukaryota</taxon>
        <taxon>Metazoa</taxon>
        <taxon>Ecdysozoa</taxon>
        <taxon>Arthropoda</taxon>
        <taxon>Hexapoda</taxon>
        <taxon>Insecta</taxon>
        <taxon>Pterygota</taxon>
        <taxon>Neoptera</taxon>
        <taxon>Endopterygota</taxon>
        <taxon>Coleoptera</taxon>
        <taxon>Polyphaga</taxon>
        <taxon>Scarabaeiformia</taxon>
        <taxon>Scarabaeidae</taxon>
        <taxon>Melolonthinae</taxon>
        <taxon>Holotrichia</taxon>
    </lineage>
</organism>
<evidence type="ECO:0000313" key="2">
    <source>
        <dbReference type="Proteomes" id="UP001056778"/>
    </source>
</evidence>
<gene>
    <name evidence="1" type="ORF">MML48_1g21007</name>
</gene>
<accession>A0ACB9TZF5</accession>
<sequence length="240" mass="26794">MVGCAAYGCTNRSEKGFLMKKFPKDPVRRKIWASKVKRDGWTPANASVLCKAHFDETMWEKTHVDGSRKLKHDAVPTIFVFVSPRKTRKLPTKRILTTSEDIPIVSTHRDESLAQLQLEPIAGPSNVAVTNIENAHNADSPFVSLSSEEEECNELLLQTKDCNKAYKKVKCPNECPVIQKDLLYAQPLALKQLKYENVMLLADKYVPKADIAYYTSLVSDQTSGGHETDVTDDGDFSTSG</sequence>
<dbReference type="EMBL" id="CM043015">
    <property type="protein sequence ID" value="KAI4472184.1"/>
    <property type="molecule type" value="Genomic_DNA"/>
</dbReference>
<keyword evidence="2" id="KW-1185">Reference proteome</keyword>
<name>A0ACB9TZF5_HOLOL</name>
<protein>
    <submittedName>
        <fullName evidence="1">THAP-type zinc finger</fullName>
    </submittedName>
</protein>
<evidence type="ECO:0000313" key="1">
    <source>
        <dbReference type="EMBL" id="KAI4472184.1"/>
    </source>
</evidence>